<dbReference type="InterPro" id="IPR000477">
    <property type="entry name" value="RT_dom"/>
</dbReference>
<dbReference type="SUPFAM" id="SSF56672">
    <property type="entry name" value="DNA/RNA polymerases"/>
    <property type="match status" value="1"/>
</dbReference>
<dbReference type="PROSITE" id="PS50878">
    <property type="entry name" value="RT_POL"/>
    <property type="match status" value="1"/>
</dbReference>
<feature type="non-terminal residue" evidence="3">
    <location>
        <position position="295"/>
    </location>
</feature>
<accession>A0ABM1VTC2</accession>
<feature type="domain" description="Reverse transcriptase" evidence="1">
    <location>
        <begin position="1"/>
        <end position="179"/>
    </location>
</feature>
<dbReference type="Proteomes" id="UP000694888">
    <property type="component" value="Unplaced"/>
</dbReference>
<evidence type="ECO:0000313" key="2">
    <source>
        <dbReference type="Proteomes" id="UP000694888"/>
    </source>
</evidence>
<evidence type="ECO:0000259" key="1">
    <source>
        <dbReference type="PROSITE" id="PS50878"/>
    </source>
</evidence>
<dbReference type="InterPro" id="IPR058912">
    <property type="entry name" value="HTH_animal"/>
</dbReference>
<reference evidence="3" key="1">
    <citation type="submission" date="2025-08" db="UniProtKB">
        <authorList>
            <consortium name="RefSeq"/>
        </authorList>
    </citation>
    <scope>IDENTIFICATION</scope>
</reference>
<proteinExistence type="predicted"/>
<protein>
    <submittedName>
        <fullName evidence="3">Uncharacterized protein LOC106011776</fullName>
    </submittedName>
</protein>
<dbReference type="GeneID" id="106011776"/>
<keyword evidence="2" id="KW-1185">Reference proteome</keyword>
<evidence type="ECO:0000313" key="3">
    <source>
        <dbReference type="RefSeq" id="XP_035825664.1"/>
    </source>
</evidence>
<gene>
    <name evidence="3" type="primary">LOC106011776</name>
</gene>
<name>A0ABM1VTC2_APLCA</name>
<dbReference type="PANTHER" id="PTHR21301">
    <property type="entry name" value="REVERSE TRANSCRIPTASE"/>
    <property type="match status" value="1"/>
</dbReference>
<dbReference type="InterPro" id="IPR043502">
    <property type="entry name" value="DNA/RNA_pol_sf"/>
</dbReference>
<dbReference type="PANTHER" id="PTHR21301:SF10">
    <property type="entry name" value="REVERSE TRANSCRIPTASE DOMAIN-CONTAINING PROTEIN"/>
    <property type="match status" value="1"/>
</dbReference>
<organism evidence="2 3">
    <name type="scientific">Aplysia californica</name>
    <name type="common">California sea hare</name>
    <dbReference type="NCBI Taxonomy" id="6500"/>
    <lineage>
        <taxon>Eukaryota</taxon>
        <taxon>Metazoa</taxon>
        <taxon>Spiralia</taxon>
        <taxon>Lophotrochozoa</taxon>
        <taxon>Mollusca</taxon>
        <taxon>Gastropoda</taxon>
        <taxon>Heterobranchia</taxon>
        <taxon>Euthyneura</taxon>
        <taxon>Tectipleura</taxon>
        <taxon>Aplysiida</taxon>
        <taxon>Aplysioidea</taxon>
        <taxon>Aplysiidae</taxon>
        <taxon>Aplysia</taxon>
    </lineage>
</organism>
<dbReference type="Pfam" id="PF00078">
    <property type="entry name" value="RVT_1"/>
    <property type="match status" value="1"/>
</dbReference>
<dbReference type="Pfam" id="PF26215">
    <property type="entry name" value="HTH_animal"/>
    <property type="match status" value="1"/>
</dbReference>
<dbReference type="RefSeq" id="XP_035825664.1">
    <property type="nucleotide sequence ID" value="XM_035969771.1"/>
</dbReference>
<sequence length="295" mass="34108">MYNNIPHQEGIEACRSALRSLAPYNTRQTLEICKLLKLVLTLNNFSFNNQNFLQLTGTAMGTPVAPSYANIFMAEFWRKYVSPLPNQPVVLMRYMDDIIALHNGCSETTQQFLTDLNKVHHYIKFTYSSPDKSTSFLDMSLLIADNQIETDLYQKPTDSNRYLPPSSNHPKHIFRSVVYSGALRLRRICSRENSFKQRIEEFTVNLLHSGYQKDFITPIIEKVSKLNRTTLLTYKPLKPKQKRPFFVTTHHQKLPKVHKIHSQHKSILEKSDPPLIALRQPPNLGNLLIRTRAVT</sequence>